<dbReference type="InterPro" id="IPR002686">
    <property type="entry name" value="Transposase_17"/>
</dbReference>
<evidence type="ECO:0000259" key="1">
    <source>
        <dbReference type="SMART" id="SM01321"/>
    </source>
</evidence>
<dbReference type="AlphaFoldDB" id="A0AAE3JML5"/>
<evidence type="ECO:0000313" key="3">
    <source>
        <dbReference type="Proteomes" id="UP001198163"/>
    </source>
</evidence>
<protein>
    <submittedName>
        <fullName evidence="2">Transposase</fullName>
    </submittedName>
</protein>
<accession>A0AAE3JML5</accession>
<dbReference type="EMBL" id="JAINWA010000003">
    <property type="protein sequence ID" value="MCD1655829.1"/>
    <property type="molecule type" value="Genomic_DNA"/>
</dbReference>
<reference evidence="2" key="1">
    <citation type="submission" date="2021-08" db="EMBL/GenBank/DDBJ databases">
        <title>Comparative analyses of Brucepasteria parasyntrophica and Teretinema zuelzerae.</title>
        <authorList>
            <person name="Song Y."/>
            <person name="Brune A."/>
        </authorList>
    </citation>
    <scope>NUCLEOTIDE SEQUENCE</scope>
    <source>
        <strain evidence="2">DSM 1903</strain>
    </source>
</reference>
<organism evidence="2 3">
    <name type="scientific">Teretinema zuelzerae</name>
    <dbReference type="NCBI Taxonomy" id="156"/>
    <lineage>
        <taxon>Bacteria</taxon>
        <taxon>Pseudomonadati</taxon>
        <taxon>Spirochaetota</taxon>
        <taxon>Spirochaetia</taxon>
        <taxon>Spirochaetales</taxon>
        <taxon>Treponemataceae</taxon>
        <taxon>Teretinema</taxon>
    </lineage>
</organism>
<dbReference type="Proteomes" id="UP001198163">
    <property type="component" value="Unassembled WGS sequence"/>
</dbReference>
<comment type="caution">
    <text evidence="2">The sequence shown here is derived from an EMBL/GenBank/DDBJ whole genome shotgun (WGS) entry which is preliminary data.</text>
</comment>
<dbReference type="GO" id="GO:0006313">
    <property type="term" value="P:DNA transposition"/>
    <property type="evidence" value="ECO:0007669"/>
    <property type="project" value="InterPro"/>
</dbReference>
<proteinExistence type="predicted"/>
<feature type="domain" description="Transposase IS200-like" evidence="1">
    <location>
        <begin position="8"/>
        <end position="123"/>
    </location>
</feature>
<dbReference type="Gene3D" id="3.30.70.1290">
    <property type="entry name" value="Transposase IS200-like"/>
    <property type="match status" value="1"/>
</dbReference>
<dbReference type="PANTHER" id="PTHR34322">
    <property type="entry name" value="TRANSPOSASE, Y1_TNP DOMAIN-CONTAINING"/>
    <property type="match status" value="1"/>
</dbReference>
<dbReference type="NCBIfam" id="NF047646">
    <property type="entry name" value="REP_Tyr_transpos"/>
    <property type="match status" value="1"/>
</dbReference>
<gene>
    <name evidence="2" type="ORF">K7J14_14115</name>
</gene>
<dbReference type="InterPro" id="IPR036515">
    <property type="entry name" value="Transposase_17_sf"/>
</dbReference>
<dbReference type="PANTHER" id="PTHR34322:SF2">
    <property type="entry name" value="TRANSPOSASE IS200-LIKE DOMAIN-CONTAINING PROTEIN"/>
    <property type="match status" value="1"/>
</dbReference>
<dbReference type="Pfam" id="PF01797">
    <property type="entry name" value="Y1_Tnp"/>
    <property type="match status" value="1"/>
</dbReference>
<name>A0AAE3JML5_9SPIR</name>
<dbReference type="GO" id="GO:0003677">
    <property type="term" value="F:DNA binding"/>
    <property type="evidence" value="ECO:0007669"/>
    <property type="project" value="InterPro"/>
</dbReference>
<dbReference type="GO" id="GO:0004803">
    <property type="term" value="F:transposase activity"/>
    <property type="evidence" value="ECO:0007669"/>
    <property type="project" value="InterPro"/>
</dbReference>
<sequence length="160" mass="19069">MRRKRFLRAGSRYHVAARTNNREILLESDEARALFVSVLERAHEKYRFSIDSFVIMGNHFHIIILPGEGESLSSIMQWIMSVFARAYNRRYNRTGHFWGDRFASWVLDSIRQILRTILYIEENPVKAGLVDRSDVWIWGSLWHRRNRRLAFLSEPDSWLS</sequence>
<keyword evidence="3" id="KW-1185">Reference proteome</keyword>
<dbReference type="SMART" id="SM01321">
    <property type="entry name" value="Y1_Tnp"/>
    <property type="match status" value="1"/>
</dbReference>
<dbReference type="SUPFAM" id="SSF143422">
    <property type="entry name" value="Transposase IS200-like"/>
    <property type="match status" value="1"/>
</dbReference>
<evidence type="ECO:0000313" key="2">
    <source>
        <dbReference type="EMBL" id="MCD1655829.1"/>
    </source>
</evidence>